<evidence type="ECO:0000259" key="1">
    <source>
        <dbReference type="Pfam" id="PF14111"/>
    </source>
</evidence>
<sequence length="208" mass="23854">MNSDVLTADIDDTITMDDTNNITTISSPVIKVSLTEELEKQVAEPTSDGRPKKMVKDTNEMLHMVQELTLQDAERRVSFATVVVTKNTHKKVRKVKEDVASNVDYKPTIPMSSVVKVNERLRNTIYGYFFGKRVAFPVVENYVFNVWGKFSIQKVMMNGKGFYFLKFSFMKRVDNVLENGPWMIRQVPIILNKWPPSTSLTKENHSIV</sequence>
<dbReference type="InterPro" id="IPR025558">
    <property type="entry name" value="DUF4283"/>
</dbReference>
<dbReference type="AlphaFoldDB" id="A0A699QD66"/>
<name>A0A699QD66_TANCI</name>
<proteinExistence type="predicted"/>
<feature type="non-terminal residue" evidence="2">
    <location>
        <position position="208"/>
    </location>
</feature>
<reference evidence="2" key="1">
    <citation type="journal article" date="2019" name="Sci. Rep.">
        <title>Draft genome of Tanacetum cinerariifolium, the natural source of mosquito coil.</title>
        <authorList>
            <person name="Yamashiro T."/>
            <person name="Shiraishi A."/>
            <person name="Satake H."/>
            <person name="Nakayama K."/>
        </authorList>
    </citation>
    <scope>NUCLEOTIDE SEQUENCE</scope>
</reference>
<dbReference type="EMBL" id="BKCJ010979028">
    <property type="protein sequence ID" value="GFC58828.1"/>
    <property type="molecule type" value="Genomic_DNA"/>
</dbReference>
<comment type="caution">
    <text evidence="2">The sequence shown here is derived from an EMBL/GenBank/DDBJ whole genome shotgun (WGS) entry which is preliminary data.</text>
</comment>
<dbReference type="Pfam" id="PF14111">
    <property type="entry name" value="DUF4283"/>
    <property type="match status" value="1"/>
</dbReference>
<accession>A0A699QD66</accession>
<organism evidence="2">
    <name type="scientific">Tanacetum cinerariifolium</name>
    <name type="common">Dalmatian daisy</name>
    <name type="synonym">Chrysanthemum cinerariifolium</name>
    <dbReference type="NCBI Taxonomy" id="118510"/>
    <lineage>
        <taxon>Eukaryota</taxon>
        <taxon>Viridiplantae</taxon>
        <taxon>Streptophyta</taxon>
        <taxon>Embryophyta</taxon>
        <taxon>Tracheophyta</taxon>
        <taxon>Spermatophyta</taxon>
        <taxon>Magnoliopsida</taxon>
        <taxon>eudicotyledons</taxon>
        <taxon>Gunneridae</taxon>
        <taxon>Pentapetalae</taxon>
        <taxon>asterids</taxon>
        <taxon>campanulids</taxon>
        <taxon>Asterales</taxon>
        <taxon>Asteraceae</taxon>
        <taxon>Asteroideae</taxon>
        <taxon>Anthemideae</taxon>
        <taxon>Anthemidinae</taxon>
        <taxon>Tanacetum</taxon>
    </lineage>
</organism>
<evidence type="ECO:0000313" key="2">
    <source>
        <dbReference type="EMBL" id="GFC58828.1"/>
    </source>
</evidence>
<gene>
    <name evidence="2" type="ORF">Tci_830798</name>
</gene>
<protein>
    <recommendedName>
        <fullName evidence="1">DUF4283 domain-containing protein</fullName>
    </recommendedName>
</protein>
<feature type="domain" description="DUF4283" evidence="1">
    <location>
        <begin position="118"/>
        <end position="201"/>
    </location>
</feature>